<evidence type="ECO:0000313" key="1">
    <source>
        <dbReference type="EMBL" id="CAJ1965126.1"/>
    </source>
</evidence>
<keyword evidence="2" id="KW-1185">Reference proteome</keyword>
<reference evidence="1" key="1">
    <citation type="submission" date="2023-10" db="EMBL/GenBank/DDBJ databases">
        <authorList>
            <person name="Domelevo Entfellner J.-B."/>
        </authorList>
    </citation>
    <scope>NUCLEOTIDE SEQUENCE</scope>
</reference>
<accession>A0AA86VT38</accession>
<dbReference type="AlphaFoldDB" id="A0AA86VT38"/>
<dbReference type="Proteomes" id="UP001189624">
    <property type="component" value="Chromosome 6"/>
</dbReference>
<organism evidence="1 2">
    <name type="scientific">Sphenostylis stenocarpa</name>
    <dbReference type="NCBI Taxonomy" id="92480"/>
    <lineage>
        <taxon>Eukaryota</taxon>
        <taxon>Viridiplantae</taxon>
        <taxon>Streptophyta</taxon>
        <taxon>Embryophyta</taxon>
        <taxon>Tracheophyta</taxon>
        <taxon>Spermatophyta</taxon>
        <taxon>Magnoliopsida</taxon>
        <taxon>eudicotyledons</taxon>
        <taxon>Gunneridae</taxon>
        <taxon>Pentapetalae</taxon>
        <taxon>rosids</taxon>
        <taxon>fabids</taxon>
        <taxon>Fabales</taxon>
        <taxon>Fabaceae</taxon>
        <taxon>Papilionoideae</taxon>
        <taxon>50 kb inversion clade</taxon>
        <taxon>NPAAA clade</taxon>
        <taxon>indigoferoid/millettioid clade</taxon>
        <taxon>Phaseoleae</taxon>
        <taxon>Sphenostylis</taxon>
    </lineage>
</organism>
<evidence type="ECO:0000313" key="2">
    <source>
        <dbReference type="Proteomes" id="UP001189624"/>
    </source>
</evidence>
<gene>
    <name evidence="1" type="ORF">AYBTSS11_LOCUS20675</name>
</gene>
<sequence length="122" mass="13328">MAKNSNSNVKSQNMINVKAVVTIEQSDGGLVPNLINSALGGIEELAGKTFALELVSEKLYPRRCSSLLRAVNEAATTFFVRMTGKDIFGVRVLRDNSLKSKIDWESKATGISLRSISLMIPR</sequence>
<name>A0AA86VT38_9FABA</name>
<dbReference type="EMBL" id="OY731403">
    <property type="protein sequence ID" value="CAJ1965126.1"/>
    <property type="molecule type" value="Genomic_DNA"/>
</dbReference>
<proteinExistence type="predicted"/>
<protein>
    <submittedName>
        <fullName evidence="1">Uncharacterized protein</fullName>
    </submittedName>
</protein>
<dbReference type="Gramene" id="rna-AYBTSS11_LOCUS20675">
    <property type="protein sequence ID" value="CAJ1965126.1"/>
    <property type="gene ID" value="gene-AYBTSS11_LOCUS20675"/>
</dbReference>